<gene>
    <name evidence="2" type="ORF">ICL16_07635</name>
</gene>
<reference evidence="2" key="1">
    <citation type="submission" date="2020-09" db="EMBL/GenBank/DDBJ databases">
        <title>Iningainema tapete sp. nov. (Scytonemataceae, Cyanobacteria) from greenhouses in central Florida (USA) produces two types of nodularin with biosynthetic potential for microcystin-LR and anabaenopeptins.</title>
        <authorList>
            <person name="Berthold D.E."/>
            <person name="Lefler F.W."/>
            <person name="Huang I.-S."/>
            <person name="Abdulla H."/>
            <person name="Zimba P.V."/>
            <person name="Laughinghouse H.D. IV."/>
        </authorList>
    </citation>
    <scope>NUCLEOTIDE SEQUENCE</scope>
    <source>
        <strain evidence="2">BLCCT55</strain>
    </source>
</reference>
<sequence length="51" mass="5499">MPPRASDLEGGYHAALMLGLPLLSVALSLWLAIATLNRHHSVENYPRGAMS</sequence>
<protein>
    <submittedName>
        <fullName evidence="2">Uncharacterized protein</fullName>
    </submittedName>
</protein>
<dbReference type="Proteomes" id="UP000629098">
    <property type="component" value="Unassembled WGS sequence"/>
</dbReference>
<organism evidence="2 3">
    <name type="scientific">Iningainema tapete BLCC-T55</name>
    <dbReference type="NCBI Taxonomy" id="2748662"/>
    <lineage>
        <taxon>Bacteria</taxon>
        <taxon>Bacillati</taxon>
        <taxon>Cyanobacteriota</taxon>
        <taxon>Cyanophyceae</taxon>
        <taxon>Nostocales</taxon>
        <taxon>Scytonemataceae</taxon>
        <taxon>Iningainema tapete</taxon>
    </lineage>
</organism>
<keyword evidence="1" id="KW-1133">Transmembrane helix</keyword>
<dbReference type="EMBL" id="JACXAE010000031">
    <property type="protein sequence ID" value="MBD2771966.1"/>
    <property type="molecule type" value="Genomic_DNA"/>
</dbReference>
<evidence type="ECO:0000313" key="3">
    <source>
        <dbReference type="Proteomes" id="UP000629098"/>
    </source>
</evidence>
<keyword evidence="1" id="KW-0812">Transmembrane</keyword>
<keyword evidence="3" id="KW-1185">Reference proteome</keyword>
<keyword evidence="1" id="KW-0472">Membrane</keyword>
<feature type="transmembrane region" description="Helical" evidence="1">
    <location>
        <begin position="12"/>
        <end position="33"/>
    </location>
</feature>
<name>A0A8J6XJJ5_9CYAN</name>
<comment type="caution">
    <text evidence="2">The sequence shown here is derived from an EMBL/GenBank/DDBJ whole genome shotgun (WGS) entry which is preliminary data.</text>
</comment>
<evidence type="ECO:0000313" key="2">
    <source>
        <dbReference type="EMBL" id="MBD2771966.1"/>
    </source>
</evidence>
<dbReference type="RefSeq" id="WP_190826257.1">
    <property type="nucleotide sequence ID" value="NZ_CAWPPI010000031.1"/>
</dbReference>
<accession>A0A8J6XJJ5</accession>
<evidence type="ECO:0000256" key="1">
    <source>
        <dbReference type="SAM" id="Phobius"/>
    </source>
</evidence>
<proteinExistence type="predicted"/>
<dbReference type="AlphaFoldDB" id="A0A8J6XJJ5"/>